<dbReference type="RefSeq" id="WP_104479268.1">
    <property type="nucleotide sequence ID" value="NZ_CP154825.1"/>
</dbReference>
<dbReference type="PRINTS" id="PR01483">
    <property type="entry name" value="FASYNTHASE"/>
</dbReference>
<proteinExistence type="inferred from homology"/>
<dbReference type="OrthoDB" id="9774179at2"/>
<evidence type="ECO:0000259" key="3">
    <source>
        <dbReference type="Pfam" id="PF01575"/>
    </source>
</evidence>
<dbReference type="GO" id="GO:0004312">
    <property type="term" value="F:fatty acid synthase activity"/>
    <property type="evidence" value="ECO:0007669"/>
    <property type="project" value="InterPro"/>
</dbReference>
<evidence type="ECO:0000256" key="2">
    <source>
        <dbReference type="SAM" id="MobiDB-lite"/>
    </source>
</evidence>
<dbReference type="EMBL" id="PTIX01000006">
    <property type="protein sequence ID" value="PPK67989.1"/>
    <property type="molecule type" value="Genomic_DNA"/>
</dbReference>
<dbReference type="PANTHER" id="PTHR43841:SF1">
    <property type="entry name" value="3-HYDROXYACYL-THIOESTER DEHYDRATASE X"/>
    <property type="match status" value="1"/>
</dbReference>
<dbReference type="Gene3D" id="3.10.129.10">
    <property type="entry name" value="Hotdog Thioesterase"/>
    <property type="match status" value="1"/>
</dbReference>
<organism evidence="4 5">
    <name type="scientific">Actinokineospora auranticolor</name>
    <dbReference type="NCBI Taxonomy" id="155976"/>
    <lineage>
        <taxon>Bacteria</taxon>
        <taxon>Bacillati</taxon>
        <taxon>Actinomycetota</taxon>
        <taxon>Actinomycetes</taxon>
        <taxon>Pseudonocardiales</taxon>
        <taxon>Pseudonocardiaceae</taxon>
        <taxon>Actinokineospora</taxon>
    </lineage>
</organism>
<dbReference type="PANTHER" id="PTHR43841">
    <property type="entry name" value="3-HYDROXYACYL-THIOESTER DEHYDRATASE HTDX-RELATED"/>
    <property type="match status" value="1"/>
</dbReference>
<evidence type="ECO:0000313" key="4">
    <source>
        <dbReference type="EMBL" id="PPK67989.1"/>
    </source>
</evidence>
<dbReference type="GO" id="GO:0005835">
    <property type="term" value="C:fatty acid synthase complex"/>
    <property type="evidence" value="ECO:0007669"/>
    <property type="project" value="InterPro"/>
</dbReference>
<dbReference type="InterPro" id="IPR003965">
    <property type="entry name" value="Fatty_acid_synthase"/>
</dbReference>
<evidence type="ECO:0000256" key="1">
    <source>
        <dbReference type="ARBA" id="ARBA00005254"/>
    </source>
</evidence>
<feature type="region of interest" description="Disordered" evidence="2">
    <location>
        <begin position="140"/>
        <end position="172"/>
    </location>
</feature>
<protein>
    <submittedName>
        <fullName evidence="4">MaoC dehydratase-like protein</fullName>
    </submittedName>
</protein>
<keyword evidence="5" id="KW-1185">Reference proteome</keyword>
<dbReference type="SUPFAM" id="SSF54637">
    <property type="entry name" value="Thioesterase/thiol ester dehydrase-isomerase"/>
    <property type="match status" value="2"/>
</dbReference>
<name>A0A2S6GS14_9PSEU</name>
<feature type="domain" description="MaoC-like" evidence="3">
    <location>
        <begin position="158"/>
        <end position="242"/>
    </location>
</feature>
<dbReference type="Proteomes" id="UP000239203">
    <property type="component" value="Unassembled WGS sequence"/>
</dbReference>
<dbReference type="InterPro" id="IPR002539">
    <property type="entry name" value="MaoC-like_dom"/>
</dbReference>
<reference evidence="4 5" key="1">
    <citation type="submission" date="2018-02" db="EMBL/GenBank/DDBJ databases">
        <title>Genomic Encyclopedia of Archaeal and Bacterial Type Strains, Phase II (KMG-II): from individual species to whole genera.</title>
        <authorList>
            <person name="Goeker M."/>
        </authorList>
    </citation>
    <scope>NUCLEOTIDE SEQUENCE [LARGE SCALE GENOMIC DNA]</scope>
    <source>
        <strain evidence="4 5">YU 961-1</strain>
    </source>
</reference>
<accession>A0A2S6GS14</accession>
<comment type="caution">
    <text evidence="4">The sequence shown here is derived from an EMBL/GenBank/DDBJ whole genome shotgun (WGS) entry which is preliminary data.</text>
</comment>
<dbReference type="Pfam" id="PF01575">
    <property type="entry name" value="MaoC_dehydratas"/>
    <property type="match status" value="1"/>
</dbReference>
<dbReference type="InterPro" id="IPR029069">
    <property type="entry name" value="HotDog_dom_sf"/>
</dbReference>
<dbReference type="GO" id="GO:0006633">
    <property type="term" value="P:fatty acid biosynthetic process"/>
    <property type="evidence" value="ECO:0007669"/>
    <property type="project" value="InterPro"/>
</dbReference>
<comment type="similarity">
    <text evidence="1">Belongs to the enoyl-CoA hydratase/isomerase family.</text>
</comment>
<sequence length="273" mass="30292">MSGLAPLFVKAALMGFTKKGGELPDRSYELHRVRVDPEHLADYARVCCFRLSDELPATYPHVLGFPLQVKLMTDRDFPFPLIGSVHIANRITQHRPVRVDEPLDLRVRVANLRAHPRGSQFDVITEVFVRGEAVWNDTSTYLRRSPGGGSSGPSGETPPEPTATWHVPGDTGRRYAEVSGDRNPIHLHRLTARLFGFRRAIAHGMWTKARCLAAFEGRLAHTFTVDVRFKLPLFLPNRVGFHTDGTEFTVHGLRGGKPHLTGTITAAGAPDHA</sequence>
<gene>
    <name evidence="4" type="ORF">CLV40_106221</name>
</gene>
<evidence type="ECO:0000313" key="5">
    <source>
        <dbReference type="Proteomes" id="UP000239203"/>
    </source>
</evidence>
<dbReference type="AlphaFoldDB" id="A0A2S6GS14"/>